<organism evidence="1">
    <name type="scientific">marine metagenome</name>
    <dbReference type="NCBI Taxonomy" id="408172"/>
    <lineage>
        <taxon>unclassified sequences</taxon>
        <taxon>metagenomes</taxon>
        <taxon>ecological metagenomes</taxon>
    </lineage>
</organism>
<accession>A0A382IJR1</accession>
<name>A0A382IJR1_9ZZZZ</name>
<dbReference type="AlphaFoldDB" id="A0A382IJR1"/>
<proteinExistence type="predicted"/>
<gene>
    <name evidence="1" type="ORF">METZ01_LOCUS252662</name>
</gene>
<sequence>MAEKIKENKSTANINHLSFQESLTSIIHEIKVHQSHSPLKKMFAKKSVDAHVNGSIIANKVPNNKDAAKQVGILNRDPINSDARLQLVNQVMSASNDLDLQTHKDLMLQAALPIYKGDISPTSLQVVLHAYHKYHEKLINLHKQNMMAIKSEVLKNVNMSGIDVSDETHIENQESMLTEIAVAEALNERVDEILKNITAKMNTTLSREEIEEVSSTGKAAASFFGGSSDEASQTQKQNVVIGKTVQVIEMLKPVPLLQGAGLELAKTLGQVDNKIPYPLVMEGRVYQQMLKYFLLRVESGDKKARDNMAPTFNKAVVAFRKAMKLVSKIAPKKADLPVLTEFANLTFYGFIHRDLMRFTKDGVKGLVKLGKEAADAAVTVDAAYTPLQKRIEKSLNQLETA</sequence>
<evidence type="ECO:0000313" key="1">
    <source>
        <dbReference type="EMBL" id="SVB99808.1"/>
    </source>
</evidence>
<protein>
    <submittedName>
        <fullName evidence="1">Uncharacterized protein</fullName>
    </submittedName>
</protein>
<feature type="non-terminal residue" evidence="1">
    <location>
        <position position="401"/>
    </location>
</feature>
<dbReference type="EMBL" id="UINC01067792">
    <property type="protein sequence ID" value="SVB99808.1"/>
    <property type="molecule type" value="Genomic_DNA"/>
</dbReference>
<reference evidence="1" key="1">
    <citation type="submission" date="2018-05" db="EMBL/GenBank/DDBJ databases">
        <authorList>
            <person name="Lanie J.A."/>
            <person name="Ng W.-L."/>
            <person name="Kazmierczak K.M."/>
            <person name="Andrzejewski T.M."/>
            <person name="Davidsen T.M."/>
            <person name="Wayne K.J."/>
            <person name="Tettelin H."/>
            <person name="Glass J.I."/>
            <person name="Rusch D."/>
            <person name="Podicherti R."/>
            <person name="Tsui H.-C.T."/>
            <person name="Winkler M.E."/>
        </authorList>
    </citation>
    <scope>NUCLEOTIDE SEQUENCE</scope>
</reference>